<name>B9K2T7_ALLAM</name>
<dbReference type="eggNOG" id="ENOG503376F">
    <property type="taxonomic scope" value="Bacteria"/>
</dbReference>
<dbReference type="Proteomes" id="UP000001596">
    <property type="component" value="Chromosome 2"/>
</dbReference>
<organism evidence="1 2">
    <name type="scientific">Allorhizobium ampelinum (strain ATCC BAA-846 / DSM 112012 / S4)</name>
    <name type="common">Agrobacterium vitis (strain S4)</name>
    <dbReference type="NCBI Taxonomy" id="311402"/>
    <lineage>
        <taxon>Bacteria</taxon>
        <taxon>Pseudomonadati</taxon>
        <taxon>Pseudomonadota</taxon>
        <taxon>Alphaproteobacteria</taxon>
        <taxon>Hyphomicrobiales</taxon>
        <taxon>Rhizobiaceae</taxon>
        <taxon>Rhizobium/Agrobacterium group</taxon>
        <taxon>Allorhizobium</taxon>
        <taxon>Allorhizobium ampelinum</taxon>
    </lineage>
</organism>
<gene>
    <name evidence="1" type="primary">dsd</name>
    <name evidence="1" type="ordered locus">Avi_6202</name>
</gene>
<protein>
    <submittedName>
        <fullName evidence="1">D-serine deaminase</fullName>
    </submittedName>
</protein>
<dbReference type="AlphaFoldDB" id="B9K2T7"/>
<keyword evidence="2" id="KW-1185">Reference proteome</keyword>
<dbReference type="EMBL" id="CP000634">
    <property type="protein sequence ID" value="ACM39185.1"/>
    <property type="molecule type" value="Genomic_DNA"/>
</dbReference>
<dbReference type="HOGENOM" id="CLU_449535_0_0_5"/>
<reference evidence="1 2" key="1">
    <citation type="journal article" date="2009" name="J. Bacteriol.">
        <title>Genome sequences of three Agrobacterium biovars help elucidate the evolution of multichromosome genomes in bacteria.</title>
        <authorList>
            <person name="Slater S.C."/>
            <person name="Goldman B.S."/>
            <person name="Goodner B."/>
            <person name="Setubal J.C."/>
            <person name="Farrand S.K."/>
            <person name="Nester E.W."/>
            <person name="Burr T.J."/>
            <person name="Banta L."/>
            <person name="Dickerman A.W."/>
            <person name="Paulsen I."/>
            <person name="Otten L."/>
            <person name="Suen G."/>
            <person name="Welch R."/>
            <person name="Almeida N.F."/>
            <person name="Arnold F."/>
            <person name="Burton O.T."/>
            <person name="Du Z."/>
            <person name="Ewing A."/>
            <person name="Godsy E."/>
            <person name="Heisel S."/>
            <person name="Houmiel K.L."/>
            <person name="Jhaveri J."/>
            <person name="Lu J."/>
            <person name="Miller N.M."/>
            <person name="Norton S."/>
            <person name="Chen Q."/>
            <person name="Phoolcharoen W."/>
            <person name="Ohlin V."/>
            <person name="Ondrusek D."/>
            <person name="Pride N."/>
            <person name="Stricklin S.L."/>
            <person name="Sun J."/>
            <person name="Wheeler C."/>
            <person name="Wilson L."/>
            <person name="Zhu H."/>
            <person name="Wood D.W."/>
        </authorList>
    </citation>
    <scope>NUCLEOTIDE SEQUENCE [LARGE SCALE GENOMIC DNA]</scope>
    <source>
        <strain evidence="2">S4 / ATCC BAA-846</strain>
    </source>
</reference>
<dbReference type="STRING" id="311402.Avi_6202"/>
<proteinExistence type="predicted"/>
<sequence length="607" mass="63686">MELQEAVKALSNVSGTTFSVDTKAELDADLAYGEGVIALVWQDDDSDNDGYWRKLGASGSGSWVWRAPLPSGIIWGVDSGAGTANAISVITRGRVSGYALIGFRLFESTTSEPATVAFNGGAALTIKTNQGTNASALSVGMWVFGIIDEDDDSFRLLIDEDISELIAQAESARDAANEARVAAEEAASAAAASVVGAVKYNQSQSLTISEQQQVITNIGLTTPSILRLIGLPFVTLDMFSGGVSASASANLTALTSAIAEKKKVEVRRGVYQMNGATFTVTDPEDIVIIGEGRNTSLFSYPTAGDTGLIFNYSMASLENWWGDACTFRVENLGFRGNGAASKGLTVQQLSSTGNIRLERVLKNLSFAGRASGEYLGTGLVTTNASYLTMDGIFYRGDGTNGTAYSLNGQLDSLDNSIARLYASECATGINVSGKIEGLTISDSRLVNLANGIFVSPYLAAGENVQPWVSISNSHIAARSRGIYATDIAQLQATSNLIYLVSGSSDAIGIDLLRTEAYGIGYGLHQIIGNQVFNQQGAVGTTIGIRFESSTSTGQDHSVCDGNIVANLNIGIQTYATSNQISGQNRATGCTTALNDNGSNTNLTVLTS</sequence>
<dbReference type="SUPFAM" id="SSF51126">
    <property type="entry name" value="Pectin lyase-like"/>
    <property type="match status" value="1"/>
</dbReference>
<evidence type="ECO:0000313" key="1">
    <source>
        <dbReference type="EMBL" id="ACM39185.1"/>
    </source>
</evidence>
<evidence type="ECO:0000313" key="2">
    <source>
        <dbReference type="Proteomes" id="UP000001596"/>
    </source>
</evidence>
<dbReference type="KEGG" id="avi:Avi_6202"/>
<accession>B9K2T7</accession>
<dbReference type="InterPro" id="IPR011050">
    <property type="entry name" value="Pectin_lyase_fold/virulence"/>
</dbReference>